<keyword evidence="4" id="KW-1185">Reference proteome</keyword>
<feature type="domain" description="Solute-binding protein family 3/N-terminal" evidence="2">
    <location>
        <begin position="41"/>
        <end position="274"/>
    </location>
</feature>
<evidence type="ECO:0000313" key="4">
    <source>
        <dbReference type="Proteomes" id="UP001285263"/>
    </source>
</evidence>
<dbReference type="Gene3D" id="3.40.190.10">
    <property type="entry name" value="Periplasmic binding protein-like II"/>
    <property type="match status" value="2"/>
</dbReference>
<dbReference type="InterPro" id="IPR001638">
    <property type="entry name" value="Solute-binding_3/MltF_N"/>
</dbReference>
<keyword evidence="1" id="KW-0732">Signal</keyword>
<sequence>MPTLPKLTAPVDLGRRLAVFWLGALGAMGTRSAFAATEPRVLRALVESWPPYVYPGKGNEVRGLDAELLQAICQQAGFKLVWVRTPQARRRRRFQELLDDRFDVVFSATPIARDIDSVQYTRPYRQEVMMVAAPAVHDAALDELRSFEDVLDRRVRLLCPDVGGLGKEFEASRAQLESAGLLVRYPTTRQGIDMLRAERAQLIIGDSRDLQEQSRLLAFPLVQQPYGLSAEPVSLMLSRRRLNAADVEAIDQAIEELERRGVLRAIRDRYALVPPGTVPATPP</sequence>
<proteinExistence type="predicted"/>
<evidence type="ECO:0000256" key="1">
    <source>
        <dbReference type="ARBA" id="ARBA00022729"/>
    </source>
</evidence>
<dbReference type="Pfam" id="PF00497">
    <property type="entry name" value="SBP_bac_3"/>
    <property type="match status" value="1"/>
</dbReference>
<accession>A0ABU5DHN7</accession>
<name>A0ABU5DHN7_9BURK</name>
<dbReference type="EMBL" id="JAXCLA010000004">
    <property type="protein sequence ID" value="MDY0745807.1"/>
    <property type="molecule type" value="Genomic_DNA"/>
</dbReference>
<dbReference type="RefSeq" id="WP_320423701.1">
    <property type="nucleotide sequence ID" value="NZ_JAXCLA010000004.1"/>
</dbReference>
<dbReference type="PANTHER" id="PTHR35936:SF19">
    <property type="entry name" value="AMINO-ACID-BINDING PROTEIN YXEM-RELATED"/>
    <property type="match status" value="1"/>
</dbReference>
<organism evidence="3 4">
    <name type="scientific">Roseateles agri</name>
    <dbReference type="NCBI Taxonomy" id="3098619"/>
    <lineage>
        <taxon>Bacteria</taxon>
        <taxon>Pseudomonadati</taxon>
        <taxon>Pseudomonadota</taxon>
        <taxon>Betaproteobacteria</taxon>
        <taxon>Burkholderiales</taxon>
        <taxon>Sphaerotilaceae</taxon>
        <taxon>Roseateles</taxon>
    </lineage>
</organism>
<dbReference type="Proteomes" id="UP001285263">
    <property type="component" value="Unassembled WGS sequence"/>
</dbReference>
<evidence type="ECO:0000313" key="3">
    <source>
        <dbReference type="EMBL" id="MDY0745807.1"/>
    </source>
</evidence>
<reference evidence="3 4" key="1">
    <citation type="submission" date="2023-11" db="EMBL/GenBank/DDBJ databases">
        <title>Paucibacter sp. nov., isolated from fresh soil in Korea.</title>
        <authorList>
            <person name="Le N.T.T."/>
        </authorList>
    </citation>
    <scope>NUCLEOTIDE SEQUENCE [LARGE SCALE GENOMIC DNA]</scope>
    <source>
        <strain evidence="3 4">R3-3</strain>
    </source>
</reference>
<dbReference type="PANTHER" id="PTHR35936">
    <property type="entry name" value="MEMBRANE-BOUND LYTIC MUREIN TRANSGLYCOSYLASE F"/>
    <property type="match status" value="1"/>
</dbReference>
<comment type="caution">
    <text evidence="3">The sequence shown here is derived from an EMBL/GenBank/DDBJ whole genome shotgun (WGS) entry which is preliminary data.</text>
</comment>
<evidence type="ECO:0000259" key="2">
    <source>
        <dbReference type="SMART" id="SM00062"/>
    </source>
</evidence>
<gene>
    <name evidence="3" type="ORF">SNE35_14905</name>
</gene>
<dbReference type="SMART" id="SM00062">
    <property type="entry name" value="PBPb"/>
    <property type="match status" value="1"/>
</dbReference>
<dbReference type="SUPFAM" id="SSF53850">
    <property type="entry name" value="Periplasmic binding protein-like II"/>
    <property type="match status" value="1"/>
</dbReference>
<protein>
    <submittedName>
        <fullName evidence="3">Transporter substrate-binding domain-containing protein</fullName>
    </submittedName>
</protein>